<protein>
    <submittedName>
        <fullName evidence="1">Uncharacterized protein ORF86</fullName>
    </submittedName>
</protein>
<reference evidence="1 2" key="1">
    <citation type="journal article" date="2011" name="MBio">
        <title>Evidence of a dominant lineage of Vibrio cholerae-specific lytic bacteriophages shed by cholera patients over a 10-year period in Dhaka, Bangladesh.</title>
        <authorList>
            <person name="Seed K.D."/>
            <person name="Bodi K.L."/>
            <person name="Kropinski A.M."/>
            <person name="Ackermann H.W."/>
            <person name="Calderwood S.B."/>
            <person name="Qadri F."/>
            <person name="Camilli A."/>
        </authorList>
    </citation>
    <scope>NUCLEOTIDE SEQUENCE [LARGE SCALE GENOMIC DNA]</scope>
</reference>
<gene>
    <name evidence="1" type="primary">ORF86</name>
</gene>
<evidence type="ECO:0000313" key="1">
    <source>
        <dbReference type="EMBL" id="ADX87902.1"/>
    </source>
</evidence>
<dbReference type="OrthoDB" id="25055at10239"/>
<dbReference type="GeneID" id="10228565"/>
<proteinExistence type="predicted"/>
<dbReference type="RefSeq" id="YP_004251027.1">
    <property type="nucleotide sequence ID" value="NC_015157.1"/>
</dbReference>
<dbReference type="Proteomes" id="UP000007502">
    <property type="component" value="Segment"/>
</dbReference>
<name>F1D1A8_9CAUD</name>
<organism evidence="1 2">
    <name type="scientific">Vibrio phage ICP1</name>
    <dbReference type="NCBI Taxonomy" id="979525"/>
    <lineage>
        <taxon>Viruses</taxon>
        <taxon>Duplodnaviria</taxon>
        <taxon>Heunggongvirae</taxon>
        <taxon>Uroviricota</taxon>
        <taxon>Caudoviricetes</taxon>
        <taxon>Mohonavirus</taxon>
        <taxon>Mohonavirus ICP1</taxon>
    </lineage>
</organism>
<dbReference type="KEGG" id="vg:10228565"/>
<evidence type="ECO:0000313" key="2">
    <source>
        <dbReference type="Proteomes" id="UP000007502"/>
    </source>
</evidence>
<accession>F1D1A8</accession>
<sequence>MAQWKLVKEKVAYLKVETKLPATWHNGVLVQPPPTITYQSFPCLWEPFDPDEAELLPSGVKTTEAKWLFTEKLLKTWDDATTNSTKADIIYFADPSKATGKKPQAYEVWRAEEWIENDGFLLLDNTQHDYVVIKEGRLK</sequence>
<dbReference type="EMBL" id="HQ641347">
    <property type="protein sequence ID" value="ADX87902.1"/>
    <property type="molecule type" value="Genomic_DNA"/>
</dbReference>
<keyword evidence="2" id="KW-1185">Reference proteome</keyword>